<feature type="transmembrane region" description="Helical" evidence="5">
    <location>
        <begin position="6"/>
        <end position="26"/>
    </location>
</feature>
<comment type="subcellular location">
    <subcellularLocation>
        <location evidence="1">Membrane</location>
        <topology evidence="1">Multi-pass membrane protein</topology>
    </subcellularLocation>
</comment>
<keyword evidence="3 5" id="KW-1133">Transmembrane helix</keyword>
<comment type="caution">
    <text evidence="6">The sequence shown here is derived from an EMBL/GenBank/DDBJ whole genome shotgun (WGS) entry which is preliminary data.</text>
</comment>
<dbReference type="AlphaFoldDB" id="A0A328VEF9"/>
<accession>A0A328VEF9</accession>
<evidence type="ECO:0000256" key="5">
    <source>
        <dbReference type="SAM" id="Phobius"/>
    </source>
</evidence>
<keyword evidence="2 5" id="KW-0812">Transmembrane</keyword>
<dbReference type="InterPro" id="IPR032808">
    <property type="entry name" value="DoxX"/>
</dbReference>
<evidence type="ECO:0000256" key="1">
    <source>
        <dbReference type="ARBA" id="ARBA00004141"/>
    </source>
</evidence>
<proteinExistence type="predicted"/>
<gene>
    <name evidence="6" type="ORF">A4R35_02630</name>
</gene>
<evidence type="ECO:0000256" key="3">
    <source>
        <dbReference type="ARBA" id="ARBA00022989"/>
    </source>
</evidence>
<evidence type="ECO:0000313" key="7">
    <source>
        <dbReference type="Proteomes" id="UP000248706"/>
    </source>
</evidence>
<feature type="transmembrane region" description="Helical" evidence="5">
    <location>
        <begin position="46"/>
        <end position="66"/>
    </location>
</feature>
<feature type="transmembrane region" description="Helical" evidence="5">
    <location>
        <begin position="72"/>
        <end position="91"/>
    </location>
</feature>
<feature type="transmembrane region" description="Helical" evidence="5">
    <location>
        <begin position="103"/>
        <end position="121"/>
    </location>
</feature>
<evidence type="ECO:0000256" key="2">
    <source>
        <dbReference type="ARBA" id="ARBA00022692"/>
    </source>
</evidence>
<dbReference type="Proteomes" id="UP000248706">
    <property type="component" value="Unassembled WGS sequence"/>
</dbReference>
<dbReference type="GO" id="GO:0016020">
    <property type="term" value="C:membrane"/>
    <property type="evidence" value="ECO:0007669"/>
    <property type="project" value="UniProtKB-SubCell"/>
</dbReference>
<evidence type="ECO:0008006" key="8">
    <source>
        <dbReference type="Google" id="ProtNLM"/>
    </source>
</evidence>
<protein>
    <recommendedName>
        <fullName evidence="8">DoxX family protein</fullName>
    </recommendedName>
</protein>
<reference evidence="6 7" key="1">
    <citation type="submission" date="2016-08" db="EMBL/GenBank/DDBJ databases">
        <title>Analysis of Carbohydrate Active Enzymes in Thermogemmatispora T81 Reveals Carbohydrate Degradation Ability.</title>
        <authorList>
            <person name="Tomazini A."/>
            <person name="Lal S."/>
            <person name="Stott M."/>
            <person name="Henrissat B."/>
            <person name="Polikarpov I."/>
            <person name="Sparling R."/>
            <person name="Levin D.B."/>
        </authorList>
    </citation>
    <scope>NUCLEOTIDE SEQUENCE [LARGE SCALE GENOMIC DNA]</scope>
    <source>
        <strain evidence="6 7">T81</strain>
    </source>
</reference>
<organism evidence="6 7">
    <name type="scientific">Thermogemmatispora tikiterensis</name>
    <dbReference type="NCBI Taxonomy" id="1825093"/>
    <lineage>
        <taxon>Bacteria</taxon>
        <taxon>Bacillati</taxon>
        <taxon>Chloroflexota</taxon>
        <taxon>Ktedonobacteria</taxon>
        <taxon>Thermogemmatisporales</taxon>
        <taxon>Thermogemmatisporaceae</taxon>
        <taxon>Thermogemmatispora</taxon>
    </lineage>
</organism>
<sequence>MSNWLLWIVQGLLALSFLTAGVMKSVRPLEQLKQSMAWVGRVPPMLVRFIGICELLGAIGLVLPLATGILPGLTVVAASGLALIMIFAAIFHARQGEFREIGLNVILLLLALVVAIGRLPGAHF</sequence>
<evidence type="ECO:0000313" key="6">
    <source>
        <dbReference type="EMBL" id="RAQ94412.1"/>
    </source>
</evidence>
<keyword evidence="7" id="KW-1185">Reference proteome</keyword>
<name>A0A328VEF9_9CHLR</name>
<dbReference type="Pfam" id="PF13564">
    <property type="entry name" value="DoxX_2"/>
    <property type="match status" value="1"/>
</dbReference>
<dbReference type="OrthoDB" id="3790625at2"/>
<evidence type="ECO:0000256" key="4">
    <source>
        <dbReference type="ARBA" id="ARBA00023136"/>
    </source>
</evidence>
<dbReference type="RefSeq" id="WP_112426288.1">
    <property type="nucleotide sequence ID" value="NZ_MCIF01000002.1"/>
</dbReference>
<dbReference type="EMBL" id="MCIF01000002">
    <property type="protein sequence ID" value="RAQ94412.1"/>
    <property type="molecule type" value="Genomic_DNA"/>
</dbReference>
<keyword evidence="4 5" id="KW-0472">Membrane</keyword>